<sequence length="180" mass="21024">MKFYLETERLILREIKETDLDGMFELDANPKVHLYLGNRPISSKREALENIQFIQKQYKERGIGRFTCIEKTSGDFIGWSGLKFNQDKKEAVNGIQNFIDIGYRFIPKYWKKGYGLESAKACLEFGFSEMKYNKICAAALEENIGSNRILTKIGLQLVNQFDYENVKANWYELKKENYGN</sequence>
<evidence type="ECO:0000313" key="2">
    <source>
        <dbReference type="EMBL" id="APG66064.1"/>
    </source>
</evidence>
<dbReference type="AlphaFoldDB" id="A0A1L3JLV0"/>
<dbReference type="RefSeq" id="WP_072556586.1">
    <property type="nucleotide sequence ID" value="NZ_CP018155.1"/>
</dbReference>
<dbReference type="InterPro" id="IPR051531">
    <property type="entry name" value="N-acetyltransferase"/>
</dbReference>
<gene>
    <name evidence="2" type="ORF">LPB136_12095</name>
</gene>
<proteinExistence type="predicted"/>
<organism evidence="2 3">
    <name type="scientific">Tenacibaculum todarodis</name>
    <dbReference type="NCBI Taxonomy" id="1850252"/>
    <lineage>
        <taxon>Bacteria</taxon>
        <taxon>Pseudomonadati</taxon>
        <taxon>Bacteroidota</taxon>
        <taxon>Flavobacteriia</taxon>
        <taxon>Flavobacteriales</taxon>
        <taxon>Flavobacteriaceae</taxon>
        <taxon>Tenacibaculum</taxon>
    </lineage>
</organism>
<dbReference type="Gene3D" id="3.40.630.30">
    <property type="match status" value="1"/>
</dbReference>
<dbReference type="PANTHER" id="PTHR43792">
    <property type="entry name" value="GNAT FAMILY, PUTATIVE (AFU_ORTHOLOGUE AFUA_3G00765)-RELATED-RELATED"/>
    <property type="match status" value="1"/>
</dbReference>
<dbReference type="EMBL" id="CP018155">
    <property type="protein sequence ID" value="APG66064.1"/>
    <property type="molecule type" value="Genomic_DNA"/>
</dbReference>
<dbReference type="PROSITE" id="PS51186">
    <property type="entry name" value="GNAT"/>
    <property type="match status" value="1"/>
</dbReference>
<protein>
    <submittedName>
        <fullName evidence="2">GNAT family N-acetyltransferase</fullName>
    </submittedName>
</protein>
<dbReference type="KEGG" id="ten:LPB136_12095"/>
<feature type="domain" description="N-acetyltransferase" evidence="1">
    <location>
        <begin position="10"/>
        <end position="176"/>
    </location>
</feature>
<dbReference type="Pfam" id="PF13302">
    <property type="entry name" value="Acetyltransf_3"/>
    <property type="match status" value="1"/>
</dbReference>
<dbReference type="InterPro" id="IPR000182">
    <property type="entry name" value="GNAT_dom"/>
</dbReference>
<dbReference type="OrthoDB" id="9788916at2"/>
<evidence type="ECO:0000313" key="3">
    <source>
        <dbReference type="Proteomes" id="UP000181898"/>
    </source>
</evidence>
<accession>A0A1L3JLV0</accession>
<keyword evidence="3" id="KW-1185">Reference proteome</keyword>
<dbReference type="SUPFAM" id="SSF55729">
    <property type="entry name" value="Acyl-CoA N-acyltransferases (Nat)"/>
    <property type="match status" value="1"/>
</dbReference>
<dbReference type="STRING" id="1850252.LPB136_12095"/>
<evidence type="ECO:0000259" key="1">
    <source>
        <dbReference type="PROSITE" id="PS51186"/>
    </source>
</evidence>
<dbReference type="InterPro" id="IPR016181">
    <property type="entry name" value="Acyl_CoA_acyltransferase"/>
</dbReference>
<dbReference type="PANTHER" id="PTHR43792:SF16">
    <property type="entry name" value="N-ACETYLTRANSFERASE DOMAIN-CONTAINING PROTEIN"/>
    <property type="match status" value="1"/>
</dbReference>
<name>A0A1L3JLV0_9FLAO</name>
<dbReference type="GO" id="GO:0016747">
    <property type="term" value="F:acyltransferase activity, transferring groups other than amino-acyl groups"/>
    <property type="evidence" value="ECO:0007669"/>
    <property type="project" value="InterPro"/>
</dbReference>
<reference evidence="2 3" key="1">
    <citation type="submission" date="2016-11" db="EMBL/GenBank/DDBJ databases">
        <title>Tenacibaculum sp. LPB0136, isolated from marine environment.</title>
        <authorList>
            <person name="Kim E."/>
            <person name="Yi H."/>
        </authorList>
    </citation>
    <scope>NUCLEOTIDE SEQUENCE [LARGE SCALE GENOMIC DNA]</scope>
    <source>
        <strain evidence="2 3">LPB0136</strain>
    </source>
</reference>
<keyword evidence="2" id="KW-0808">Transferase</keyword>
<dbReference type="Proteomes" id="UP000181898">
    <property type="component" value="Chromosome"/>
</dbReference>